<dbReference type="PANTHER" id="PTHR33048:SF129">
    <property type="entry name" value="INTEGRAL MEMBRANE PROTEIN-RELATED"/>
    <property type="match status" value="1"/>
</dbReference>
<sequence>MPGGVVPPLELVLQWQTDAYPHGIRAPPTLTVISVIFTALALAVTLARLYDRAFVRHNSGIDDVLVAVALPKGQHELPSKNSQAKFTVQITLSVSMLYMFSTSFTKVSILCFYRRVGEIRPWFKWTIWANMAYVAGYTIAIVIALPLECTPFHAYWDKVNPLWAINNKYTCINEGAANVAGGAISASQDLIACILPMAIFWDMRISTRAKIALGAVFSLGLL</sequence>
<dbReference type="InterPro" id="IPR049326">
    <property type="entry name" value="Rhodopsin_dom_fungi"/>
</dbReference>
<comment type="subcellular location">
    <subcellularLocation>
        <location evidence="1">Membrane</location>
        <topology evidence="1">Multi-pass membrane protein</topology>
    </subcellularLocation>
</comment>
<dbReference type="HOGENOM" id="CLU_1315235_0_0_1"/>
<evidence type="ECO:0000313" key="9">
    <source>
        <dbReference type="Proteomes" id="UP000007129"/>
    </source>
</evidence>
<dbReference type="InParanoid" id="K2SJF2"/>
<dbReference type="OrthoDB" id="5429740at2759"/>
<dbReference type="VEuPathDB" id="FungiDB:MPH_00097"/>
<keyword evidence="4 6" id="KW-0472">Membrane</keyword>
<reference evidence="8 9" key="1">
    <citation type="journal article" date="2012" name="BMC Genomics">
        <title>Tools to kill: Genome of one of the most destructive plant pathogenic fungi Macrophomina phaseolina.</title>
        <authorList>
            <person name="Islam M.S."/>
            <person name="Haque M.S."/>
            <person name="Islam M.M."/>
            <person name="Emdad E.M."/>
            <person name="Halim A."/>
            <person name="Hossen Q.M.M."/>
            <person name="Hossain M.Z."/>
            <person name="Ahmed B."/>
            <person name="Rahim S."/>
            <person name="Rahman M.S."/>
            <person name="Alam M.M."/>
            <person name="Hou S."/>
            <person name="Wan X."/>
            <person name="Saito J.A."/>
            <person name="Alam M."/>
        </authorList>
    </citation>
    <scope>NUCLEOTIDE SEQUENCE [LARGE SCALE GENOMIC DNA]</scope>
    <source>
        <strain evidence="8 9">MS6</strain>
    </source>
</reference>
<dbReference type="PANTHER" id="PTHR33048">
    <property type="entry name" value="PTH11-LIKE INTEGRAL MEMBRANE PROTEIN (AFU_ORTHOLOGUE AFUA_5G11245)"/>
    <property type="match status" value="1"/>
</dbReference>
<dbReference type="EMBL" id="AHHD01000007">
    <property type="protein sequence ID" value="EKG22524.1"/>
    <property type="molecule type" value="Genomic_DNA"/>
</dbReference>
<dbReference type="eggNOG" id="ENOG502SNAH">
    <property type="taxonomic scope" value="Eukaryota"/>
</dbReference>
<keyword evidence="3 6" id="KW-1133">Transmembrane helix</keyword>
<accession>K2SJF2</accession>
<keyword evidence="2 6" id="KW-0812">Transmembrane</keyword>
<evidence type="ECO:0000256" key="5">
    <source>
        <dbReference type="ARBA" id="ARBA00038359"/>
    </source>
</evidence>
<evidence type="ECO:0000256" key="2">
    <source>
        <dbReference type="ARBA" id="ARBA00022692"/>
    </source>
</evidence>
<feature type="domain" description="Rhodopsin" evidence="7">
    <location>
        <begin position="48"/>
        <end position="221"/>
    </location>
</feature>
<feature type="transmembrane region" description="Helical" evidence="6">
    <location>
        <begin position="30"/>
        <end position="50"/>
    </location>
</feature>
<protein>
    <submittedName>
        <fullName evidence="8">Integral membrane protein</fullName>
    </submittedName>
</protein>
<dbReference type="GO" id="GO:0016020">
    <property type="term" value="C:membrane"/>
    <property type="evidence" value="ECO:0007669"/>
    <property type="project" value="UniProtKB-SubCell"/>
</dbReference>
<evidence type="ECO:0000256" key="1">
    <source>
        <dbReference type="ARBA" id="ARBA00004141"/>
    </source>
</evidence>
<comment type="similarity">
    <text evidence="5">Belongs to the SAT4 family.</text>
</comment>
<dbReference type="Proteomes" id="UP000007129">
    <property type="component" value="Unassembled WGS sequence"/>
</dbReference>
<dbReference type="AlphaFoldDB" id="K2SJF2"/>
<evidence type="ECO:0000313" key="8">
    <source>
        <dbReference type="EMBL" id="EKG22524.1"/>
    </source>
</evidence>
<evidence type="ECO:0000256" key="3">
    <source>
        <dbReference type="ARBA" id="ARBA00022989"/>
    </source>
</evidence>
<proteinExistence type="inferred from homology"/>
<organism evidence="8 9">
    <name type="scientific">Macrophomina phaseolina (strain MS6)</name>
    <name type="common">Charcoal rot fungus</name>
    <dbReference type="NCBI Taxonomy" id="1126212"/>
    <lineage>
        <taxon>Eukaryota</taxon>
        <taxon>Fungi</taxon>
        <taxon>Dikarya</taxon>
        <taxon>Ascomycota</taxon>
        <taxon>Pezizomycotina</taxon>
        <taxon>Dothideomycetes</taxon>
        <taxon>Dothideomycetes incertae sedis</taxon>
        <taxon>Botryosphaeriales</taxon>
        <taxon>Botryosphaeriaceae</taxon>
        <taxon>Macrophomina</taxon>
    </lineage>
</organism>
<dbReference type="Pfam" id="PF20684">
    <property type="entry name" value="Fung_rhodopsin"/>
    <property type="match status" value="1"/>
</dbReference>
<evidence type="ECO:0000256" key="6">
    <source>
        <dbReference type="SAM" id="Phobius"/>
    </source>
</evidence>
<evidence type="ECO:0000256" key="4">
    <source>
        <dbReference type="ARBA" id="ARBA00023136"/>
    </source>
</evidence>
<comment type="caution">
    <text evidence="8">The sequence shown here is derived from an EMBL/GenBank/DDBJ whole genome shotgun (WGS) entry which is preliminary data.</text>
</comment>
<evidence type="ECO:0000259" key="7">
    <source>
        <dbReference type="Pfam" id="PF20684"/>
    </source>
</evidence>
<dbReference type="STRING" id="1126212.K2SJF2"/>
<gene>
    <name evidence="8" type="ORF">MPH_00097</name>
</gene>
<dbReference type="InterPro" id="IPR052337">
    <property type="entry name" value="SAT4-like"/>
</dbReference>
<feature type="transmembrane region" description="Helical" evidence="6">
    <location>
        <begin position="125"/>
        <end position="147"/>
    </location>
</feature>
<name>K2SJF2_MACPH</name>